<evidence type="ECO:0000256" key="2">
    <source>
        <dbReference type="ARBA" id="ARBA00022475"/>
    </source>
</evidence>
<accession>A0A1I1AQK0</accession>
<evidence type="ECO:0000256" key="1">
    <source>
        <dbReference type="ARBA" id="ARBA00004651"/>
    </source>
</evidence>
<comment type="subcellular location">
    <subcellularLocation>
        <location evidence="1">Cell membrane</location>
        <topology evidence="1">Multi-pass membrane protein</topology>
    </subcellularLocation>
</comment>
<dbReference type="STRING" id="988821.SAMN05421867_12144"/>
<feature type="domain" description="Type II secretion system protein GspF" evidence="7">
    <location>
        <begin position="117"/>
        <end position="238"/>
    </location>
</feature>
<evidence type="ECO:0000256" key="5">
    <source>
        <dbReference type="ARBA" id="ARBA00023136"/>
    </source>
</evidence>
<feature type="transmembrane region" description="Helical" evidence="6">
    <location>
        <begin position="252"/>
        <end position="271"/>
    </location>
</feature>
<dbReference type="AlphaFoldDB" id="A0A1I1AQK0"/>
<proteinExistence type="predicted"/>
<keyword evidence="5 6" id="KW-0472">Membrane</keyword>
<reference evidence="8 9" key="1">
    <citation type="submission" date="2016-10" db="EMBL/GenBank/DDBJ databases">
        <authorList>
            <person name="de Groot N.N."/>
        </authorList>
    </citation>
    <scope>NUCLEOTIDE SEQUENCE [LARGE SCALE GENOMIC DNA]</scope>
    <source>
        <strain evidence="8 9">CGMCC 4.6945</strain>
    </source>
</reference>
<dbReference type="PANTHER" id="PTHR35007">
    <property type="entry name" value="INTEGRAL MEMBRANE PROTEIN-RELATED"/>
    <property type="match status" value="1"/>
</dbReference>
<dbReference type="RefSeq" id="WP_090034929.1">
    <property type="nucleotide sequence ID" value="NZ_BONM01000014.1"/>
</dbReference>
<dbReference type="EMBL" id="FOKA01000021">
    <property type="protein sequence ID" value="SFB40304.1"/>
    <property type="molecule type" value="Genomic_DNA"/>
</dbReference>
<dbReference type="OrthoDB" id="5243396at2"/>
<dbReference type="Proteomes" id="UP000199012">
    <property type="component" value="Unassembled WGS sequence"/>
</dbReference>
<dbReference type="Pfam" id="PF00482">
    <property type="entry name" value="T2SSF"/>
    <property type="match status" value="1"/>
</dbReference>
<organism evidence="8 9">
    <name type="scientific">Cellulomonas marina</name>
    <dbReference type="NCBI Taxonomy" id="988821"/>
    <lineage>
        <taxon>Bacteria</taxon>
        <taxon>Bacillati</taxon>
        <taxon>Actinomycetota</taxon>
        <taxon>Actinomycetes</taxon>
        <taxon>Micrococcales</taxon>
        <taxon>Cellulomonadaceae</taxon>
        <taxon>Cellulomonas</taxon>
    </lineage>
</organism>
<protein>
    <submittedName>
        <fullName evidence="8">Flp pilus assembly protein TadB</fullName>
    </submittedName>
</protein>
<name>A0A1I1AQK0_9CELL</name>
<keyword evidence="3 6" id="KW-0812">Transmembrane</keyword>
<evidence type="ECO:0000256" key="4">
    <source>
        <dbReference type="ARBA" id="ARBA00022989"/>
    </source>
</evidence>
<keyword evidence="2" id="KW-1003">Cell membrane</keyword>
<evidence type="ECO:0000313" key="8">
    <source>
        <dbReference type="EMBL" id="SFB40304.1"/>
    </source>
</evidence>
<feature type="transmembrane region" description="Helical" evidence="6">
    <location>
        <begin position="60"/>
        <end position="89"/>
    </location>
</feature>
<dbReference type="InterPro" id="IPR018076">
    <property type="entry name" value="T2SS_GspF_dom"/>
</dbReference>
<dbReference type="GO" id="GO:0005886">
    <property type="term" value="C:plasma membrane"/>
    <property type="evidence" value="ECO:0007669"/>
    <property type="project" value="UniProtKB-SubCell"/>
</dbReference>
<sequence>MTALTAAIVVILIGAGILAIVAGLRPIDPTVPGPQRGAKLLDLLGLRAAGALGRRRRAAAVAAAVALVVAALTGWWILVPLAPAAILGLPSLLRPARSNVDVQRLGDLESWVRGLSGTLVGGSVGLEQALRASLGSAPPTLQPSLSGLVARLDAQQPIRGALLRWADEMDDYVSDLVAACLILEAERREGAVTKALDELAETVAELTASRRQIEADRSGPRATARWVTIFSVGTIALLALTSSYAAWYGTGLGQIVAIVLIAAYAGCLMWMRKIATGTPIPRFLPATPGR</sequence>
<evidence type="ECO:0000313" key="9">
    <source>
        <dbReference type="Proteomes" id="UP000199012"/>
    </source>
</evidence>
<evidence type="ECO:0000256" key="6">
    <source>
        <dbReference type="SAM" id="Phobius"/>
    </source>
</evidence>
<gene>
    <name evidence="8" type="ORF">SAMN05421867_12144</name>
</gene>
<keyword evidence="9" id="KW-1185">Reference proteome</keyword>
<evidence type="ECO:0000256" key="3">
    <source>
        <dbReference type="ARBA" id="ARBA00022692"/>
    </source>
</evidence>
<keyword evidence="4 6" id="KW-1133">Transmembrane helix</keyword>
<feature type="transmembrane region" description="Helical" evidence="6">
    <location>
        <begin position="226"/>
        <end position="246"/>
    </location>
</feature>
<dbReference type="PANTHER" id="PTHR35007:SF3">
    <property type="entry name" value="POSSIBLE CONSERVED ALANINE RICH MEMBRANE PROTEIN"/>
    <property type="match status" value="1"/>
</dbReference>
<evidence type="ECO:0000259" key="7">
    <source>
        <dbReference type="Pfam" id="PF00482"/>
    </source>
</evidence>